<comment type="caution">
    <text evidence="1">The sequence shown here is derived from an EMBL/GenBank/DDBJ whole genome shotgun (WGS) entry which is preliminary data.</text>
</comment>
<proteinExistence type="predicted"/>
<evidence type="ECO:0000313" key="1">
    <source>
        <dbReference type="EMBL" id="MDT0558738.1"/>
    </source>
</evidence>
<accession>A0ABU2YKQ6</accession>
<sequence>MEGDKKGLKYKFQWLYNIIKHGLFWHGVRNNIAKLGIDIMPYYWVREEVTPVIPPKIRGEDKNFKISIFGESEINFVKSTIIGIEQKDLLSDLKRGEICIGLKNGEDVAAYMFIKKAPFYFRKRKFSLNTNEAYLHSMYTFERFRGKNLAPFLRYHSYRLLEEQGVNTFYSVSEFFNKSTIKFKKKMNSDHLKLFMSIVFFKKWTWNFTLKNFK</sequence>
<name>A0ABU2YKQ6_9FLAO</name>
<keyword evidence="1" id="KW-0012">Acyltransferase</keyword>
<reference evidence="1 2" key="1">
    <citation type="submission" date="2023-09" db="EMBL/GenBank/DDBJ databases">
        <authorList>
            <person name="Rey-Velasco X."/>
        </authorList>
    </citation>
    <scope>NUCLEOTIDE SEQUENCE [LARGE SCALE GENOMIC DNA]</scope>
    <source>
        <strain evidence="1 2">W332</strain>
    </source>
</reference>
<gene>
    <name evidence="1" type="ORF">RM697_08770</name>
</gene>
<dbReference type="GO" id="GO:0016746">
    <property type="term" value="F:acyltransferase activity"/>
    <property type="evidence" value="ECO:0007669"/>
    <property type="project" value="UniProtKB-KW"/>
</dbReference>
<dbReference type="SUPFAM" id="SSF55729">
    <property type="entry name" value="Acyl-CoA N-acyltransferases (Nat)"/>
    <property type="match status" value="1"/>
</dbReference>
<keyword evidence="1" id="KW-0808">Transferase</keyword>
<dbReference type="EC" id="2.3.1.-" evidence="1"/>
<dbReference type="EMBL" id="JAVRIA010000004">
    <property type="protein sequence ID" value="MDT0558738.1"/>
    <property type="molecule type" value="Genomic_DNA"/>
</dbReference>
<organism evidence="1 2">
    <name type="scientific">Microcosmobacter mediterraneus</name>
    <dbReference type="NCBI Taxonomy" id="3075607"/>
    <lineage>
        <taxon>Bacteria</taxon>
        <taxon>Pseudomonadati</taxon>
        <taxon>Bacteroidota</taxon>
        <taxon>Flavobacteriia</taxon>
        <taxon>Flavobacteriales</taxon>
        <taxon>Flavobacteriaceae</taxon>
        <taxon>Microcosmobacter</taxon>
    </lineage>
</organism>
<dbReference type="Gene3D" id="3.40.630.30">
    <property type="match status" value="1"/>
</dbReference>
<keyword evidence="2" id="KW-1185">Reference proteome</keyword>
<protein>
    <submittedName>
        <fullName evidence="1">GNAT family N-acetyltransferase</fullName>
        <ecNumber evidence="1">2.3.1.-</ecNumber>
    </submittedName>
</protein>
<dbReference type="Proteomes" id="UP001259492">
    <property type="component" value="Unassembled WGS sequence"/>
</dbReference>
<dbReference type="RefSeq" id="WP_311427503.1">
    <property type="nucleotide sequence ID" value="NZ_JAVRIA010000004.1"/>
</dbReference>
<evidence type="ECO:0000313" key="2">
    <source>
        <dbReference type="Proteomes" id="UP001259492"/>
    </source>
</evidence>
<dbReference type="InterPro" id="IPR016181">
    <property type="entry name" value="Acyl_CoA_acyltransferase"/>
</dbReference>